<reference evidence="2" key="1">
    <citation type="journal article" date="2020" name="Nature">
        <title>Giant virus diversity and host interactions through global metagenomics.</title>
        <authorList>
            <person name="Schulz F."/>
            <person name="Roux S."/>
            <person name="Paez-Espino D."/>
            <person name="Jungbluth S."/>
            <person name="Walsh D.A."/>
            <person name="Denef V.J."/>
            <person name="McMahon K.D."/>
            <person name="Konstantinidis K.T."/>
            <person name="Eloe-Fadrosh E.A."/>
            <person name="Kyrpides N.C."/>
            <person name="Woyke T."/>
        </authorList>
    </citation>
    <scope>NUCLEOTIDE SEQUENCE</scope>
    <source>
        <strain evidence="2">GVMAG-S-1062768-28</strain>
    </source>
</reference>
<dbReference type="AlphaFoldDB" id="A0A6C0JR68"/>
<accession>A0A6C0JR68</accession>
<dbReference type="InterPro" id="IPR039442">
    <property type="entry name" value="Mrr-like_dom"/>
</dbReference>
<protein>
    <recommendedName>
        <fullName evidence="1">Mrr-like domain-containing protein</fullName>
    </recommendedName>
</protein>
<evidence type="ECO:0000313" key="2">
    <source>
        <dbReference type="EMBL" id="QHU08265.1"/>
    </source>
</evidence>
<name>A0A6C0JR68_9ZZZZ</name>
<proteinExistence type="predicted"/>
<organism evidence="2">
    <name type="scientific">viral metagenome</name>
    <dbReference type="NCBI Taxonomy" id="1070528"/>
    <lineage>
        <taxon>unclassified sequences</taxon>
        <taxon>metagenomes</taxon>
        <taxon>organismal metagenomes</taxon>
    </lineage>
</organism>
<dbReference type="Pfam" id="PF13156">
    <property type="entry name" value="Mrr_cat_2"/>
    <property type="match status" value="1"/>
</dbReference>
<feature type="domain" description="Mrr-like" evidence="1">
    <location>
        <begin position="80"/>
        <end position="185"/>
    </location>
</feature>
<sequence length="275" mass="32111">MYIFTPYMQERLIRILKEHILRALVKRDDTTNIFDGLVSLMQSDWDTAPTNMQEMRASKNTKVKGDLFEHFCVLYFQHCYKPRPTNVWLLRDIPDNILEHLSMSKADLGIDIILEYKGENDDDDLGNIDPSENRYAAVQVKFRKQNRYKRYSGVGWKQLATFYGLVNKTGPYIKHIVITNASYVRHIGKKTDLDYSICLKRLQAIPISKWHQMSFIDGGRSVSGKTEEVLLTEEEEVVVVSKKKKVKPKRLDPSTENPSDLDDLRQRRLAFYQNM</sequence>
<evidence type="ECO:0000259" key="1">
    <source>
        <dbReference type="Pfam" id="PF13156"/>
    </source>
</evidence>
<dbReference type="EMBL" id="MN740695">
    <property type="protein sequence ID" value="QHU08265.1"/>
    <property type="molecule type" value="Genomic_DNA"/>
</dbReference>